<dbReference type="GeneID" id="589800"/>
<feature type="compositionally biased region" description="Polar residues" evidence="1">
    <location>
        <begin position="1"/>
        <end position="13"/>
    </location>
</feature>
<proteinExistence type="predicted"/>
<dbReference type="EnsemblMetazoa" id="XM_030999008">
    <property type="protein sequence ID" value="XP_030854868"/>
    <property type="gene ID" value="LOC589800"/>
</dbReference>
<dbReference type="GO" id="GO:0005634">
    <property type="term" value="C:nucleus"/>
    <property type="evidence" value="ECO:0000318"/>
    <property type="project" value="GO_Central"/>
</dbReference>
<dbReference type="AlphaFoldDB" id="A0A7M7PUX3"/>
<reference evidence="2" key="2">
    <citation type="submission" date="2021-01" db="UniProtKB">
        <authorList>
            <consortium name="EnsemblMetazoa"/>
        </authorList>
    </citation>
    <scope>IDENTIFICATION</scope>
</reference>
<evidence type="ECO:0000313" key="3">
    <source>
        <dbReference type="Proteomes" id="UP000007110"/>
    </source>
</evidence>
<feature type="compositionally biased region" description="Basic and acidic residues" evidence="1">
    <location>
        <begin position="38"/>
        <end position="47"/>
    </location>
</feature>
<feature type="compositionally biased region" description="Polar residues" evidence="1">
    <location>
        <begin position="163"/>
        <end position="173"/>
    </location>
</feature>
<dbReference type="RefSeq" id="XP_030854868.1">
    <property type="nucleotide sequence ID" value="XM_030999008.1"/>
</dbReference>
<feature type="region of interest" description="Disordered" evidence="1">
    <location>
        <begin position="159"/>
        <end position="199"/>
    </location>
</feature>
<dbReference type="RefSeq" id="XP_011675469.1">
    <property type="nucleotide sequence ID" value="XM_011677167.2"/>
</dbReference>
<evidence type="ECO:0000313" key="2">
    <source>
        <dbReference type="EnsemblMetazoa" id="XP_030854868"/>
    </source>
</evidence>
<dbReference type="KEGG" id="spu:589800"/>
<name>A0A7M7PUX3_STRPU</name>
<feature type="compositionally biased region" description="Low complexity" evidence="1">
    <location>
        <begin position="524"/>
        <end position="542"/>
    </location>
</feature>
<feature type="compositionally biased region" description="Low complexity" evidence="1">
    <location>
        <begin position="85"/>
        <end position="100"/>
    </location>
</feature>
<feature type="compositionally biased region" description="Low complexity" evidence="1">
    <location>
        <begin position="227"/>
        <end position="238"/>
    </location>
</feature>
<dbReference type="PANTHER" id="PTHR34648">
    <property type="entry name" value="CLOCK-INTERACTING PACEMAKER"/>
    <property type="match status" value="1"/>
</dbReference>
<dbReference type="OrthoDB" id="6374619at2759"/>
<dbReference type="RefSeq" id="XP_800566.2">
    <property type="nucleotide sequence ID" value="XM_795473.5"/>
</dbReference>
<feature type="region of interest" description="Disordered" evidence="1">
    <location>
        <begin position="214"/>
        <end position="258"/>
    </location>
</feature>
<organism evidence="2 3">
    <name type="scientific">Strongylocentrotus purpuratus</name>
    <name type="common">Purple sea urchin</name>
    <dbReference type="NCBI Taxonomy" id="7668"/>
    <lineage>
        <taxon>Eukaryota</taxon>
        <taxon>Metazoa</taxon>
        <taxon>Echinodermata</taxon>
        <taxon>Eleutherozoa</taxon>
        <taxon>Echinozoa</taxon>
        <taxon>Echinoidea</taxon>
        <taxon>Euechinoidea</taxon>
        <taxon>Echinacea</taxon>
        <taxon>Camarodonta</taxon>
        <taxon>Echinidea</taxon>
        <taxon>Strongylocentrotidae</taxon>
        <taxon>Strongylocentrotus</taxon>
    </lineage>
</organism>
<feature type="compositionally biased region" description="Polar residues" evidence="1">
    <location>
        <begin position="507"/>
        <end position="523"/>
    </location>
</feature>
<reference evidence="3" key="1">
    <citation type="submission" date="2015-02" db="EMBL/GenBank/DDBJ databases">
        <title>Genome sequencing for Strongylocentrotus purpuratus.</title>
        <authorList>
            <person name="Murali S."/>
            <person name="Liu Y."/>
            <person name="Vee V."/>
            <person name="English A."/>
            <person name="Wang M."/>
            <person name="Skinner E."/>
            <person name="Han Y."/>
            <person name="Muzny D.M."/>
            <person name="Worley K.C."/>
            <person name="Gibbs R.A."/>
        </authorList>
    </citation>
    <scope>NUCLEOTIDE SEQUENCE</scope>
</reference>
<dbReference type="PANTHER" id="PTHR34648:SF1">
    <property type="entry name" value="CLOCK-INTERACTING PACEMAKER"/>
    <property type="match status" value="1"/>
</dbReference>
<dbReference type="Proteomes" id="UP000007110">
    <property type="component" value="Unassembled WGS sequence"/>
</dbReference>
<accession>A0A7M7PUX3</accession>
<dbReference type="Pfam" id="PF15800">
    <property type="entry name" value="CiPC"/>
    <property type="match status" value="1"/>
</dbReference>
<dbReference type="InterPro" id="IPR031602">
    <property type="entry name" value="CIPC"/>
</dbReference>
<dbReference type="GO" id="GO:0045892">
    <property type="term" value="P:negative regulation of DNA-templated transcription"/>
    <property type="evidence" value="ECO:0000318"/>
    <property type="project" value="GO_Central"/>
</dbReference>
<dbReference type="EnsemblMetazoa" id="XM_011677167">
    <property type="protein sequence ID" value="XP_011675469"/>
    <property type="gene ID" value="LOC589800"/>
</dbReference>
<dbReference type="EnsemblMetazoa" id="XM_795473">
    <property type="protein sequence ID" value="XP_800566"/>
    <property type="gene ID" value="LOC589800"/>
</dbReference>
<feature type="compositionally biased region" description="Polar residues" evidence="1">
    <location>
        <begin position="294"/>
        <end position="305"/>
    </location>
</feature>
<protein>
    <submittedName>
        <fullName evidence="2">Uncharacterized protein</fullName>
    </submittedName>
</protein>
<feature type="compositionally biased region" description="Low complexity" evidence="1">
    <location>
        <begin position="180"/>
        <end position="194"/>
    </location>
</feature>
<evidence type="ECO:0000256" key="1">
    <source>
        <dbReference type="SAM" id="MobiDB-lite"/>
    </source>
</evidence>
<keyword evidence="3" id="KW-1185">Reference proteome</keyword>
<feature type="compositionally biased region" description="Polar residues" evidence="1">
    <location>
        <begin position="25"/>
        <end position="35"/>
    </location>
</feature>
<feature type="region of interest" description="Disordered" evidence="1">
    <location>
        <begin position="507"/>
        <end position="542"/>
    </location>
</feature>
<dbReference type="InParanoid" id="A0A7M7PUX3"/>
<feature type="region of interest" description="Disordered" evidence="1">
    <location>
        <begin position="294"/>
        <end position="324"/>
    </location>
</feature>
<dbReference type="OMA" id="SKHAKLM"/>
<sequence>MASTDSSQSNYDANEQIMDRRDVPSYSSPNTQSSHVPVPEKLKDDPKQPGPSGPSCSSWSRPPQLPFKSRTKRKAMSASERDRSITSSPSSESSLGESRSPGVIWRDGYSSPEGDCGGNIPTRMFSNTSRQRKRAYTDDIHYSNHAKLMHNYDSCVSDMSEFSPDSANCSTRTSLKDESNGSGHNGHSSSGMNSDQEKQVKISQATFDKVLIDASQRRHIRNKARNTGTDSGSDTSSGNMRMDVTKVGGKSQKLESATSESSGIGANYMSSVQCDLTLPRSTIMTGGVTNSSTGVSTMYNSQGNKVSDESKQESMSSGSGGGRKRHLPWSIARYYYQTKQPPVSQDASIDGDDCPVDMSNLSSKRIGQPERKRKRFHRTFTALRQCGLLDLTMQTASLMEQNTKLQKQLGELHRQAHLMYHTVSHFSKIQPTAFGSSEAQKVMDGLKEMVDRNPVQDIDMSLFESMPGSKNSPAIESGAFSTLSNQIPSFSVESSLTSGALRIPGTLSISGSQDNQGPRNSSDSAIQSLITTTSISSEKSGQ</sequence>
<feature type="region of interest" description="Disordered" evidence="1">
    <location>
        <begin position="1"/>
        <end position="131"/>
    </location>
</feature>
<feature type="compositionally biased region" description="Low complexity" evidence="1">
    <location>
        <begin position="53"/>
        <end position="62"/>
    </location>
</feature>
<dbReference type="GO" id="GO:0042754">
    <property type="term" value="P:negative regulation of circadian rhythm"/>
    <property type="evidence" value="ECO:0007669"/>
    <property type="project" value="InterPro"/>
</dbReference>